<protein>
    <recommendedName>
        <fullName evidence="3">Phosphoribosylanthranilate isomerase</fullName>
    </recommendedName>
</protein>
<evidence type="ECO:0000313" key="2">
    <source>
        <dbReference type="Proteomes" id="UP000034746"/>
    </source>
</evidence>
<dbReference type="AlphaFoldDB" id="A0A0G0VC24"/>
<organism evidence="1 2">
    <name type="scientific">Candidatus Uhrbacteria bacterium GW2011_GWF2_41_16</name>
    <dbReference type="NCBI Taxonomy" id="1618997"/>
    <lineage>
        <taxon>Bacteria</taxon>
        <taxon>Candidatus Uhriibacteriota</taxon>
    </lineage>
</organism>
<evidence type="ECO:0008006" key="3">
    <source>
        <dbReference type="Google" id="ProtNLM"/>
    </source>
</evidence>
<dbReference type="EMBL" id="LCAU01000002">
    <property type="protein sequence ID" value="KKR98469.1"/>
    <property type="molecule type" value="Genomic_DNA"/>
</dbReference>
<sequence length="264" mass="30052">MQKPYIGITDFMNASQIKSMCDVFIAHGGLGLQYRLMVGVMMSYKTLHEIPSRWNRIFPKKEDISEIFVPHPVLMNTLHYADYTGTDIASSLEQATLYGNPFMNALQLDMIWPDPEIIREYKERHPNIEIVLQTGRDALEIIQKDPERFVKKIDTYGDALDFILLDCSMGEGRGMNASFLARFVRALTEAKPMIGIAAAGGLGPDSIHLVEPLIREFPRLSIDAQGQMRSSGNTMDPIEWDRAEIYLEKAIALFRKHKPHPLIW</sequence>
<accession>A0A0G0VC24</accession>
<gene>
    <name evidence="1" type="ORF">UU48_C0002G0004</name>
</gene>
<proteinExistence type="predicted"/>
<evidence type="ECO:0000313" key="1">
    <source>
        <dbReference type="EMBL" id="KKR98469.1"/>
    </source>
</evidence>
<comment type="caution">
    <text evidence="1">The sequence shown here is derived from an EMBL/GenBank/DDBJ whole genome shotgun (WGS) entry which is preliminary data.</text>
</comment>
<name>A0A0G0VC24_9BACT</name>
<reference evidence="1 2" key="1">
    <citation type="journal article" date="2015" name="Nature">
        <title>rRNA introns, odd ribosomes, and small enigmatic genomes across a large radiation of phyla.</title>
        <authorList>
            <person name="Brown C.T."/>
            <person name="Hug L.A."/>
            <person name="Thomas B.C."/>
            <person name="Sharon I."/>
            <person name="Castelle C.J."/>
            <person name="Singh A."/>
            <person name="Wilkins M.J."/>
            <person name="Williams K.H."/>
            <person name="Banfield J.F."/>
        </authorList>
    </citation>
    <scope>NUCLEOTIDE SEQUENCE [LARGE SCALE GENOMIC DNA]</scope>
</reference>
<dbReference type="Proteomes" id="UP000034746">
    <property type="component" value="Unassembled WGS sequence"/>
</dbReference>